<dbReference type="InterPro" id="IPR025313">
    <property type="entry name" value="SPB4-like_CTE"/>
</dbReference>
<dbReference type="PANTHER" id="PTHR24031">
    <property type="entry name" value="RNA HELICASE"/>
    <property type="match status" value="1"/>
</dbReference>
<name>D3BG42_HETP5</name>
<keyword evidence="12" id="KW-1185">Reference proteome</keyword>
<evidence type="ECO:0000313" key="12">
    <source>
        <dbReference type="Proteomes" id="UP000001396"/>
    </source>
</evidence>
<dbReference type="Pfam" id="PF13959">
    <property type="entry name" value="CTE_SPB4"/>
    <property type="match status" value="1"/>
</dbReference>
<dbReference type="InterPro" id="IPR011545">
    <property type="entry name" value="DEAD/DEAH_box_helicase_dom"/>
</dbReference>
<dbReference type="Gene3D" id="3.40.50.300">
    <property type="entry name" value="P-loop containing nucleotide triphosphate hydrolases"/>
    <property type="match status" value="2"/>
</dbReference>
<evidence type="ECO:0000256" key="5">
    <source>
        <dbReference type="ARBA" id="ARBA00022884"/>
    </source>
</evidence>
<proteinExistence type="inferred from homology"/>
<dbReference type="GO" id="GO:0003723">
    <property type="term" value="F:RNA binding"/>
    <property type="evidence" value="ECO:0007669"/>
    <property type="project" value="UniProtKB-UniRule"/>
</dbReference>
<dbReference type="CDD" id="cd18787">
    <property type="entry name" value="SF2_C_DEAD"/>
    <property type="match status" value="1"/>
</dbReference>
<comment type="domain">
    <text evidence="7">The Q motif is unique to and characteristic of the DEAD box family of RNA helicases and controls ATP binding and hydrolysis.</text>
</comment>
<evidence type="ECO:0000256" key="1">
    <source>
        <dbReference type="ARBA" id="ARBA00022741"/>
    </source>
</evidence>
<comment type="function">
    <text evidence="7">RNA helicase.</text>
</comment>
<dbReference type="Pfam" id="PF00270">
    <property type="entry name" value="DEAD"/>
    <property type="match status" value="1"/>
</dbReference>
<keyword evidence="5 7" id="KW-0694">RNA-binding</keyword>
<reference evidence="11 12" key="1">
    <citation type="journal article" date="2011" name="Genome Res.">
        <title>Phylogeny-wide analysis of social amoeba genomes highlights ancient origins for complex intercellular communication.</title>
        <authorList>
            <person name="Heidel A.J."/>
            <person name="Lawal H.M."/>
            <person name="Felder M."/>
            <person name="Schilde C."/>
            <person name="Helps N.R."/>
            <person name="Tunggal B."/>
            <person name="Rivero F."/>
            <person name="John U."/>
            <person name="Schleicher M."/>
            <person name="Eichinger L."/>
            <person name="Platzer M."/>
            <person name="Noegel A.A."/>
            <person name="Schaap P."/>
            <person name="Gloeckner G."/>
        </authorList>
    </citation>
    <scope>NUCLEOTIDE SEQUENCE [LARGE SCALE GENOMIC DNA]</scope>
    <source>
        <strain evidence="12">ATCC 26659 / Pp 5 / PN500</strain>
    </source>
</reference>
<dbReference type="Pfam" id="PF00271">
    <property type="entry name" value="Helicase_C"/>
    <property type="match status" value="1"/>
</dbReference>
<comment type="caution">
    <text evidence="11">The sequence shown here is derived from an EMBL/GenBank/DDBJ whole genome shotgun (WGS) entry which is preliminary data.</text>
</comment>
<dbReference type="SMART" id="SM00490">
    <property type="entry name" value="HELICc"/>
    <property type="match status" value="1"/>
</dbReference>
<evidence type="ECO:0000256" key="4">
    <source>
        <dbReference type="ARBA" id="ARBA00022840"/>
    </source>
</evidence>
<dbReference type="PROSITE" id="PS51194">
    <property type="entry name" value="HELICASE_CTER"/>
    <property type="match status" value="1"/>
</dbReference>
<dbReference type="InterPro" id="IPR001650">
    <property type="entry name" value="Helicase_C-like"/>
</dbReference>
<feature type="domain" description="Helicase ATP-binding" evidence="9">
    <location>
        <begin position="1"/>
        <end position="72"/>
    </location>
</feature>
<dbReference type="GO" id="GO:0003724">
    <property type="term" value="F:RNA helicase activity"/>
    <property type="evidence" value="ECO:0007669"/>
    <property type="project" value="UniProtKB-EC"/>
</dbReference>
<dbReference type="FunCoup" id="D3BG42">
    <property type="interactions" value="347"/>
</dbReference>
<dbReference type="InterPro" id="IPR014001">
    <property type="entry name" value="Helicase_ATP-bd"/>
</dbReference>
<evidence type="ECO:0000313" key="11">
    <source>
        <dbReference type="EMBL" id="EFA79634.1"/>
    </source>
</evidence>
<dbReference type="PROSITE" id="PS51192">
    <property type="entry name" value="HELICASE_ATP_BIND_1"/>
    <property type="match status" value="1"/>
</dbReference>
<dbReference type="GeneID" id="31362974"/>
<keyword evidence="1 6" id="KW-0547">Nucleotide-binding</keyword>
<sequence length="469" mass="53318">MTKSFKVDLTKWLVLDEADRLLDLGFEKAINDIIQLLDEKGSVNRQNILVSATLSDGIERLAALSLKEPVYIGLDKSDDNNNNNSNELTANDQFNTPKQLDQMYVEVETKERLVTLVAFLKWITTSSLMAGNMSKIIIFFSSCDSVEFHHYLFSNVKLEADKTGKIEQKANSIFKDGGTVVGADGNIKKEEVKKLPIFSATLYKLHGDIDQKQRTETFLNFKKAKEGILLTTDVSARGLDLPAVNWIVQYDPCSDTKDYVHRIGRTARLGQQGSALLFLTPQERKYVFHLKKFNIEPEEMKVTTILQSLYHTTEGQLKKTMKTTQLESQVHDLQLTLERFILEDNQGIEMARSAYKSSLRSYATHKANLKYIFHIGSLHLGHVSKSFALRETPSELNKITAKQDKIAKKDEDTKKMKKSTDYKMKNYMETNEFGNGLGAGMANSIDRKRVQTGEFTRTVNKRQRQESSD</sequence>
<comment type="similarity">
    <text evidence="6">Belongs to the DEAD box helicase family.</text>
</comment>
<evidence type="ECO:0000256" key="2">
    <source>
        <dbReference type="ARBA" id="ARBA00022801"/>
    </source>
</evidence>
<evidence type="ECO:0000256" key="3">
    <source>
        <dbReference type="ARBA" id="ARBA00022806"/>
    </source>
</evidence>
<evidence type="ECO:0000256" key="7">
    <source>
        <dbReference type="RuleBase" id="RU365068"/>
    </source>
</evidence>
<dbReference type="InterPro" id="IPR000629">
    <property type="entry name" value="RNA-helicase_DEAD-box_CS"/>
</dbReference>
<protein>
    <recommendedName>
        <fullName evidence="7">ATP-dependent RNA helicase</fullName>
        <ecNumber evidence="7">3.6.4.13</ecNumber>
    </recommendedName>
</protein>
<keyword evidence="2 6" id="KW-0378">Hydrolase</keyword>
<dbReference type="GO" id="GO:0005524">
    <property type="term" value="F:ATP binding"/>
    <property type="evidence" value="ECO:0007669"/>
    <property type="project" value="UniProtKB-UniRule"/>
</dbReference>
<evidence type="ECO:0000259" key="10">
    <source>
        <dbReference type="PROSITE" id="PS51194"/>
    </source>
</evidence>
<dbReference type="STRING" id="670386.D3BG42"/>
<dbReference type="SMART" id="SM01178">
    <property type="entry name" value="DUF4217"/>
    <property type="match status" value="1"/>
</dbReference>
<keyword evidence="4 6" id="KW-0067">ATP-binding</keyword>
<dbReference type="GO" id="GO:0016887">
    <property type="term" value="F:ATP hydrolysis activity"/>
    <property type="evidence" value="ECO:0007669"/>
    <property type="project" value="RHEA"/>
</dbReference>
<organism evidence="11 12">
    <name type="scientific">Heterostelium pallidum (strain ATCC 26659 / Pp 5 / PN500)</name>
    <name type="common">Cellular slime mold</name>
    <name type="synonym">Polysphondylium pallidum</name>
    <dbReference type="NCBI Taxonomy" id="670386"/>
    <lineage>
        <taxon>Eukaryota</taxon>
        <taxon>Amoebozoa</taxon>
        <taxon>Evosea</taxon>
        <taxon>Eumycetozoa</taxon>
        <taxon>Dictyostelia</taxon>
        <taxon>Acytosteliales</taxon>
        <taxon>Acytosteliaceae</taxon>
        <taxon>Heterostelium</taxon>
    </lineage>
</organism>
<dbReference type="InParanoid" id="D3BG42"/>
<dbReference type="OMA" id="KWITTSS"/>
<dbReference type="PROSITE" id="PS00039">
    <property type="entry name" value="DEAD_ATP_HELICASE"/>
    <property type="match status" value="1"/>
</dbReference>
<evidence type="ECO:0000256" key="8">
    <source>
        <dbReference type="SAM" id="MobiDB-lite"/>
    </source>
</evidence>
<dbReference type="Proteomes" id="UP000001396">
    <property type="component" value="Unassembled WGS sequence"/>
</dbReference>
<comment type="catalytic activity">
    <reaction evidence="7">
        <text>ATP + H2O = ADP + phosphate + H(+)</text>
        <dbReference type="Rhea" id="RHEA:13065"/>
        <dbReference type="ChEBI" id="CHEBI:15377"/>
        <dbReference type="ChEBI" id="CHEBI:15378"/>
        <dbReference type="ChEBI" id="CHEBI:30616"/>
        <dbReference type="ChEBI" id="CHEBI:43474"/>
        <dbReference type="ChEBI" id="CHEBI:456216"/>
        <dbReference type="EC" id="3.6.4.13"/>
    </reaction>
</comment>
<gene>
    <name evidence="11" type="primary">ddx31</name>
    <name evidence="11" type="ORF">PPL_07493</name>
</gene>
<evidence type="ECO:0000259" key="9">
    <source>
        <dbReference type="PROSITE" id="PS51192"/>
    </source>
</evidence>
<dbReference type="EC" id="3.6.4.13" evidence="7"/>
<keyword evidence="3 6" id="KW-0347">Helicase</keyword>
<feature type="domain" description="Helicase C-terminal" evidence="10">
    <location>
        <begin position="99"/>
        <end position="334"/>
    </location>
</feature>
<evidence type="ECO:0000256" key="6">
    <source>
        <dbReference type="RuleBase" id="RU000492"/>
    </source>
</evidence>
<dbReference type="SUPFAM" id="SSF52540">
    <property type="entry name" value="P-loop containing nucleoside triphosphate hydrolases"/>
    <property type="match status" value="1"/>
</dbReference>
<feature type="region of interest" description="Disordered" evidence="8">
    <location>
        <begin position="438"/>
        <end position="469"/>
    </location>
</feature>
<dbReference type="InterPro" id="IPR027417">
    <property type="entry name" value="P-loop_NTPase"/>
</dbReference>
<accession>D3BG42</accession>
<dbReference type="AlphaFoldDB" id="D3BG42"/>
<dbReference type="EMBL" id="ADBJ01000033">
    <property type="protein sequence ID" value="EFA79634.1"/>
    <property type="molecule type" value="Genomic_DNA"/>
</dbReference>
<dbReference type="RefSeq" id="XP_020431755.1">
    <property type="nucleotide sequence ID" value="XM_020578328.1"/>
</dbReference>